<feature type="compositionally biased region" description="Polar residues" evidence="2">
    <location>
        <begin position="381"/>
        <end position="395"/>
    </location>
</feature>
<feature type="compositionally biased region" description="Low complexity" evidence="2">
    <location>
        <begin position="254"/>
        <end position="265"/>
    </location>
</feature>
<dbReference type="InterPro" id="IPR040390">
    <property type="entry name" value="TIFY/JAZ"/>
</dbReference>
<proteinExistence type="inferred from homology"/>
<evidence type="ECO:0000256" key="1">
    <source>
        <dbReference type="ARBA" id="ARBA00008614"/>
    </source>
</evidence>
<sequence>MQSGIMVNSSEKNALKKPLEELTDADILQLTREDCRRYLKERGGMQMPSWNKQQAVKQVFSPRHSPDPRGEDEKPAKREYTHVPRHIPSPSLAEWERTMTSAHPPVRGFNDVVRGHMRTSLLANSLQAPRVVPNTASQMSSFGEEAQRSAQPSPKHVGAGVDSHLSLRVPAMQQNQPVAGHGRTAQLTIFYAGVVNVYDNISLEKAQAIMMLAGNANSQSSTHTDAPTSVGSSRPFSAPMSGPQPSPASPAPPTTQTTTTAGVTARKASLARFLEKRKDRARSKGPYPPKTDGSTTPPREKSPTPPSSKPQSRSPSPALTSGMQKQLLFSPHLAHQCTSILSEPNSPAIPSETLSKQILEEDRSARNSAGRDCQIDREASGDQNGKSACRVSSQTQRDEVMEEAAS</sequence>
<protein>
    <recommendedName>
        <fullName evidence="3">Tify domain-containing protein</fullName>
    </recommendedName>
</protein>
<dbReference type="PANTHER" id="PTHR33077">
    <property type="entry name" value="PROTEIN TIFY 4A-RELATED-RELATED"/>
    <property type="match status" value="1"/>
</dbReference>
<name>A0ABP0UJQ6_9BRYO</name>
<feature type="compositionally biased region" description="Pro residues" evidence="2">
    <location>
        <begin position="242"/>
        <end position="253"/>
    </location>
</feature>
<dbReference type="InterPro" id="IPR018467">
    <property type="entry name" value="CCT_CS"/>
</dbReference>
<comment type="similarity">
    <text evidence="1">Belongs to the TIFY/JAZ family.</text>
</comment>
<evidence type="ECO:0000313" key="4">
    <source>
        <dbReference type="EMBL" id="CAK9223217.1"/>
    </source>
</evidence>
<dbReference type="PROSITE" id="PS51320">
    <property type="entry name" value="TIFY"/>
    <property type="match status" value="1"/>
</dbReference>
<feature type="region of interest" description="Disordered" evidence="2">
    <location>
        <begin position="139"/>
        <end position="161"/>
    </location>
</feature>
<feature type="region of interest" description="Disordered" evidence="2">
    <location>
        <begin position="1"/>
        <end position="21"/>
    </location>
</feature>
<dbReference type="PANTHER" id="PTHR33077:SF60">
    <property type="entry name" value="TIFY DOMAIN-CONTAINING PROTEIN"/>
    <property type="match status" value="1"/>
</dbReference>
<evidence type="ECO:0000256" key="2">
    <source>
        <dbReference type="SAM" id="MobiDB-lite"/>
    </source>
</evidence>
<feature type="compositionally biased region" description="Polar residues" evidence="2">
    <location>
        <begin position="1"/>
        <end position="12"/>
    </location>
</feature>
<dbReference type="Proteomes" id="UP001497512">
    <property type="component" value="Chromosome 4"/>
</dbReference>
<evidence type="ECO:0000313" key="5">
    <source>
        <dbReference type="Proteomes" id="UP001497512"/>
    </source>
</evidence>
<feature type="compositionally biased region" description="Polar residues" evidence="2">
    <location>
        <begin position="217"/>
        <end position="235"/>
    </location>
</feature>
<feature type="compositionally biased region" description="Basic and acidic residues" evidence="2">
    <location>
        <begin position="64"/>
        <end position="80"/>
    </location>
</feature>
<keyword evidence="5" id="KW-1185">Reference proteome</keyword>
<dbReference type="InterPro" id="IPR010399">
    <property type="entry name" value="Tify_dom"/>
</dbReference>
<accession>A0ABP0UJQ6</accession>
<gene>
    <name evidence="4" type="ORF">CSSPTR1EN2_LOCUS16721</name>
</gene>
<organism evidence="4 5">
    <name type="scientific">Sphagnum troendelagicum</name>
    <dbReference type="NCBI Taxonomy" id="128251"/>
    <lineage>
        <taxon>Eukaryota</taxon>
        <taxon>Viridiplantae</taxon>
        <taxon>Streptophyta</taxon>
        <taxon>Embryophyta</taxon>
        <taxon>Bryophyta</taxon>
        <taxon>Sphagnophytina</taxon>
        <taxon>Sphagnopsida</taxon>
        <taxon>Sphagnales</taxon>
        <taxon>Sphagnaceae</taxon>
        <taxon>Sphagnum</taxon>
    </lineage>
</organism>
<dbReference type="Pfam" id="PF06200">
    <property type="entry name" value="tify"/>
    <property type="match status" value="1"/>
</dbReference>
<dbReference type="Pfam" id="PF09425">
    <property type="entry name" value="Jas_motif"/>
    <property type="match status" value="1"/>
</dbReference>
<evidence type="ECO:0000259" key="3">
    <source>
        <dbReference type="PROSITE" id="PS51320"/>
    </source>
</evidence>
<feature type="region of interest" description="Disordered" evidence="2">
    <location>
        <begin position="217"/>
        <end position="331"/>
    </location>
</feature>
<reference evidence="4" key="1">
    <citation type="submission" date="2024-02" db="EMBL/GenBank/DDBJ databases">
        <authorList>
            <consortium name="ELIXIR-Norway"/>
            <consortium name="Elixir Norway"/>
        </authorList>
    </citation>
    <scope>NUCLEOTIDE SEQUENCE</scope>
</reference>
<feature type="region of interest" description="Disordered" evidence="2">
    <location>
        <begin position="42"/>
        <end position="80"/>
    </location>
</feature>
<dbReference type="SMART" id="SM00979">
    <property type="entry name" value="TIFY"/>
    <property type="match status" value="1"/>
</dbReference>
<feature type="region of interest" description="Disordered" evidence="2">
    <location>
        <begin position="362"/>
        <end position="406"/>
    </location>
</feature>
<dbReference type="EMBL" id="OZ019896">
    <property type="protein sequence ID" value="CAK9223217.1"/>
    <property type="molecule type" value="Genomic_DNA"/>
</dbReference>
<feature type="domain" description="Tify" evidence="3">
    <location>
        <begin position="180"/>
        <end position="215"/>
    </location>
</feature>